<gene>
    <name evidence="2" type="ORF">C4F40_00165</name>
</gene>
<dbReference type="CDD" id="cd00371">
    <property type="entry name" value="HMA"/>
    <property type="match status" value="1"/>
</dbReference>
<dbReference type="PROSITE" id="PS50846">
    <property type="entry name" value="HMA_2"/>
    <property type="match status" value="1"/>
</dbReference>
<organism evidence="2 3">
    <name type="scientific">Sphingobacterium pedocola</name>
    <dbReference type="NCBI Taxonomy" id="2082722"/>
    <lineage>
        <taxon>Bacteria</taxon>
        <taxon>Pseudomonadati</taxon>
        <taxon>Bacteroidota</taxon>
        <taxon>Sphingobacteriia</taxon>
        <taxon>Sphingobacteriales</taxon>
        <taxon>Sphingobacteriaceae</taxon>
        <taxon>Sphingobacterium</taxon>
    </lineage>
</organism>
<dbReference type="EMBL" id="PSKQ01000006">
    <property type="protein sequence ID" value="MBE8719142.1"/>
    <property type="molecule type" value="Genomic_DNA"/>
</dbReference>
<dbReference type="Gene3D" id="3.30.70.100">
    <property type="match status" value="1"/>
</dbReference>
<comment type="caution">
    <text evidence="2">The sequence shown here is derived from an EMBL/GenBank/DDBJ whole genome shotgun (WGS) entry which is preliminary data.</text>
</comment>
<evidence type="ECO:0000313" key="2">
    <source>
        <dbReference type="EMBL" id="MBE8719142.1"/>
    </source>
</evidence>
<dbReference type="InterPro" id="IPR006121">
    <property type="entry name" value="HMA_dom"/>
</dbReference>
<evidence type="ECO:0000259" key="1">
    <source>
        <dbReference type="PROSITE" id="PS50846"/>
    </source>
</evidence>
<proteinExistence type="predicted"/>
<dbReference type="RefSeq" id="WP_196938753.1">
    <property type="nucleotide sequence ID" value="NZ_MU158689.1"/>
</dbReference>
<feature type="domain" description="HMA" evidence="1">
    <location>
        <begin position="3"/>
        <end position="69"/>
    </location>
</feature>
<dbReference type="Pfam" id="PF00403">
    <property type="entry name" value="HMA"/>
    <property type="match status" value="1"/>
</dbReference>
<name>A0ABR9T297_9SPHI</name>
<dbReference type="SUPFAM" id="SSF55008">
    <property type="entry name" value="HMA, heavy metal-associated domain"/>
    <property type="match status" value="1"/>
</dbReference>
<dbReference type="Proteomes" id="UP000618319">
    <property type="component" value="Unassembled WGS sequence"/>
</dbReference>
<evidence type="ECO:0000313" key="3">
    <source>
        <dbReference type="Proteomes" id="UP000618319"/>
    </source>
</evidence>
<keyword evidence="3" id="KW-1185">Reference proteome</keyword>
<reference evidence="2 3" key="1">
    <citation type="submission" date="2018-02" db="EMBL/GenBank/DDBJ databases">
        <title>Sphingobacterium KA21.</title>
        <authorList>
            <person name="Vasarhelyi B.M."/>
            <person name="Deshmukh S."/>
            <person name="Balint B."/>
            <person name="Kukolya J."/>
        </authorList>
    </citation>
    <scope>NUCLEOTIDE SEQUENCE [LARGE SCALE GENOMIC DNA]</scope>
    <source>
        <strain evidence="2 3">Ka21</strain>
    </source>
</reference>
<protein>
    <recommendedName>
        <fullName evidence="1">HMA domain-containing protein</fullName>
    </recommendedName>
</protein>
<sequence length="73" mass="8229">MEKKEFQFKTNINCGGCVAKVTPFLNDAEGVCHWEVDTNNKDKVLTIKSDGITQEQIIETVQKAGFKIELLNQ</sequence>
<accession>A0ABR9T297</accession>
<dbReference type="InterPro" id="IPR036163">
    <property type="entry name" value="HMA_dom_sf"/>
</dbReference>